<dbReference type="GO" id="GO:0022857">
    <property type="term" value="F:transmembrane transporter activity"/>
    <property type="evidence" value="ECO:0007669"/>
    <property type="project" value="TreeGrafter"/>
</dbReference>
<dbReference type="InterPro" id="IPR025857">
    <property type="entry name" value="MacB_PCD"/>
</dbReference>
<feature type="domain" description="ABC3 transporter permease C-terminal" evidence="7">
    <location>
        <begin position="314"/>
        <end position="429"/>
    </location>
</feature>
<evidence type="ECO:0000256" key="4">
    <source>
        <dbReference type="ARBA" id="ARBA00022989"/>
    </source>
</evidence>
<proteinExistence type="predicted"/>
<dbReference type="InterPro" id="IPR003838">
    <property type="entry name" value="ABC3_permease_C"/>
</dbReference>
<dbReference type="PANTHER" id="PTHR30572:SF18">
    <property type="entry name" value="ABC-TYPE MACROLIDE FAMILY EXPORT SYSTEM PERMEASE COMPONENT 2"/>
    <property type="match status" value="1"/>
</dbReference>
<feature type="transmembrane region" description="Helical" evidence="6">
    <location>
        <begin position="400"/>
        <end position="420"/>
    </location>
</feature>
<dbReference type="Pfam" id="PF12704">
    <property type="entry name" value="MacB_PCD"/>
    <property type="match status" value="1"/>
</dbReference>
<keyword evidence="5 6" id="KW-0472">Membrane</keyword>
<dbReference type="AlphaFoldDB" id="K2KMC3"/>
<evidence type="ECO:0008006" key="11">
    <source>
        <dbReference type="Google" id="ProtNLM"/>
    </source>
</evidence>
<comment type="caution">
    <text evidence="9">The sequence shown here is derived from an EMBL/GenBank/DDBJ whole genome shotgun (WGS) entry which is preliminary data.</text>
</comment>
<evidence type="ECO:0000256" key="6">
    <source>
        <dbReference type="SAM" id="Phobius"/>
    </source>
</evidence>
<dbReference type="eggNOG" id="COG0577">
    <property type="taxonomic scope" value="Bacteria"/>
</dbReference>
<evidence type="ECO:0000313" key="9">
    <source>
        <dbReference type="EMBL" id="EKE87672.1"/>
    </source>
</evidence>
<dbReference type="InterPro" id="IPR050250">
    <property type="entry name" value="Macrolide_Exporter_MacB"/>
</dbReference>
<keyword evidence="10" id="KW-1185">Reference proteome</keyword>
<dbReference type="OrthoDB" id="8735006at2"/>
<dbReference type="RefSeq" id="WP_008487202.1">
    <property type="nucleotide sequence ID" value="NZ_AMRG01000001.1"/>
</dbReference>
<accession>K2KMC3</accession>
<feature type="transmembrane region" description="Helical" evidence="6">
    <location>
        <begin position="21"/>
        <end position="44"/>
    </location>
</feature>
<dbReference type="STRING" id="740709.A10D4_01220"/>
<comment type="subcellular location">
    <subcellularLocation>
        <location evidence="1">Cell membrane</location>
        <topology evidence="1">Multi-pass membrane protein</topology>
    </subcellularLocation>
</comment>
<feature type="domain" description="MacB-like periplasmic core" evidence="8">
    <location>
        <begin position="20"/>
        <end position="266"/>
    </location>
</feature>
<evidence type="ECO:0000256" key="3">
    <source>
        <dbReference type="ARBA" id="ARBA00022692"/>
    </source>
</evidence>
<name>K2KMC3_9GAMM</name>
<evidence type="ECO:0000256" key="5">
    <source>
        <dbReference type="ARBA" id="ARBA00023136"/>
    </source>
</evidence>
<evidence type="ECO:0000256" key="2">
    <source>
        <dbReference type="ARBA" id="ARBA00022475"/>
    </source>
</evidence>
<dbReference type="EMBL" id="AMRG01000001">
    <property type="protein sequence ID" value="EKE87672.1"/>
    <property type="molecule type" value="Genomic_DNA"/>
</dbReference>
<evidence type="ECO:0000313" key="10">
    <source>
        <dbReference type="Proteomes" id="UP000014115"/>
    </source>
</evidence>
<evidence type="ECO:0000259" key="7">
    <source>
        <dbReference type="Pfam" id="PF02687"/>
    </source>
</evidence>
<feature type="transmembrane region" description="Helical" evidence="6">
    <location>
        <begin position="310"/>
        <end position="335"/>
    </location>
</feature>
<dbReference type="PATRIC" id="fig|740709.3.peg.246"/>
<dbReference type="PANTHER" id="PTHR30572">
    <property type="entry name" value="MEMBRANE COMPONENT OF TRANSPORTER-RELATED"/>
    <property type="match status" value="1"/>
</dbReference>
<keyword evidence="3 6" id="KW-0812">Transmembrane</keyword>
<evidence type="ECO:0000259" key="8">
    <source>
        <dbReference type="Pfam" id="PF12704"/>
    </source>
</evidence>
<sequence length="437" mass="48980">MFSYYLRQSLISLKRNPILSLLMVMAIALGIAAAMTTITVNYLMSADPIPSKSDRLFYVQLDSWSADEPFLEPNQPPDQLTWRDATELMRAAKAERQSAMATSMMVIEPDVAQQKPFSASVRLAYSDFFPMFNVPFQYGQGWHSDADQSRQLVVVLSHDMNERLFGGENSVGQSLRMGGRLFQIVGVMQPWQPRPRFFDVTTGAFADMNDVYVPFLLKEALTLPNGGNNNCWKPLPDATFQAYLNSECISNQFWVELSDQQAVADYQRFLDNYVTEQKKLGRFPRPLNNHLSDVMSWMEKQQVVSDDAQIMMYMALMFLLVCLLNTVALLLAKFLGKTPEIALRRALGANRRQLMQQHVLETACIGIAGGVLGLVLTWLGLLGVERLYQGNLKDLTQLDLPLLGMGMLLALVAAILAGLYPTWRACAIAPAGQLKTQ</sequence>
<dbReference type="Pfam" id="PF02687">
    <property type="entry name" value="FtsX"/>
    <property type="match status" value="1"/>
</dbReference>
<keyword evidence="2" id="KW-1003">Cell membrane</keyword>
<protein>
    <recommendedName>
        <fullName evidence="11">ABC transporter permease</fullName>
    </recommendedName>
</protein>
<dbReference type="GO" id="GO:0005886">
    <property type="term" value="C:plasma membrane"/>
    <property type="evidence" value="ECO:0007669"/>
    <property type="project" value="UniProtKB-SubCell"/>
</dbReference>
<feature type="transmembrane region" description="Helical" evidence="6">
    <location>
        <begin position="359"/>
        <end position="380"/>
    </location>
</feature>
<dbReference type="Proteomes" id="UP000014115">
    <property type="component" value="Unassembled WGS sequence"/>
</dbReference>
<gene>
    <name evidence="9" type="ORF">A10D4_01220</name>
</gene>
<evidence type="ECO:0000256" key="1">
    <source>
        <dbReference type="ARBA" id="ARBA00004651"/>
    </source>
</evidence>
<reference evidence="9 10" key="1">
    <citation type="journal article" date="2012" name="J. Bacteriol.">
        <title>Genome Sequence of Idiomarina xiamenensis Type Strain 10-D-4.</title>
        <authorList>
            <person name="Lai Q."/>
            <person name="Wang L."/>
            <person name="Wang W."/>
            <person name="Shao Z."/>
        </authorList>
    </citation>
    <scope>NUCLEOTIDE SEQUENCE [LARGE SCALE GENOMIC DNA]</scope>
    <source>
        <strain evidence="9 10">10-D-4</strain>
    </source>
</reference>
<keyword evidence="4 6" id="KW-1133">Transmembrane helix</keyword>
<organism evidence="9 10">
    <name type="scientific">Idiomarina xiamenensis 10-D-4</name>
    <dbReference type="NCBI Taxonomy" id="740709"/>
    <lineage>
        <taxon>Bacteria</taxon>
        <taxon>Pseudomonadati</taxon>
        <taxon>Pseudomonadota</taxon>
        <taxon>Gammaproteobacteria</taxon>
        <taxon>Alteromonadales</taxon>
        <taxon>Idiomarinaceae</taxon>
        <taxon>Idiomarina</taxon>
    </lineage>
</organism>